<feature type="signal peptide" evidence="1">
    <location>
        <begin position="1"/>
        <end position="21"/>
    </location>
</feature>
<keyword evidence="1" id="KW-0732">Signal</keyword>
<gene>
    <name evidence="3" type="ORF">DFQ04_1359</name>
</gene>
<dbReference type="InterPro" id="IPR007372">
    <property type="entry name" value="Lipid/polyisoprenoid-bd_YceI"/>
</dbReference>
<dbReference type="SUPFAM" id="SSF101874">
    <property type="entry name" value="YceI-like"/>
    <property type="match status" value="1"/>
</dbReference>
<evidence type="ECO:0000256" key="1">
    <source>
        <dbReference type="SAM" id="SignalP"/>
    </source>
</evidence>
<sequence length="241" mass="26027">MKTTKQIGFFLAAAMITFACSKPASDTIETSEAQEVAMAEGQELTLVPTETKISWAGYKPTGRHFGKIPATEGVITVNGDQITAGKFTFDITGLKIEDIPAEDESYGKLFGHLQSADFFDAANHPTATFEITSVEPFAAGDVVSNKEEFTTEFTPKSDSDLTPANPTHWISGNLTMRGTTKNIKFPATVAMENGKLMAKAGFNIDRTAWGLSYGDEATAVDKAKDKFIYNTVSLELDVTAN</sequence>
<dbReference type="RefSeq" id="WP_133553935.1">
    <property type="nucleotide sequence ID" value="NZ_SNYF01000005.1"/>
</dbReference>
<evidence type="ECO:0000313" key="4">
    <source>
        <dbReference type="Proteomes" id="UP000294535"/>
    </source>
</evidence>
<accession>A0A4R6T9W9</accession>
<name>A0A4R6T9W9_9BACT</name>
<dbReference type="Pfam" id="PF04264">
    <property type="entry name" value="YceI"/>
    <property type="match status" value="1"/>
</dbReference>
<dbReference type="InterPro" id="IPR036761">
    <property type="entry name" value="TTHA0802/YceI-like_sf"/>
</dbReference>
<dbReference type="PANTHER" id="PTHR34406">
    <property type="entry name" value="PROTEIN YCEI"/>
    <property type="match status" value="1"/>
</dbReference>
<evidence type="ECO:0000313" key="3">
    <source>
        <dbReference type="EMBL" id="TDQ19536.1"/>
    </source>
</evidence>
<dbReference type="AlphaFoldDB" id="A0A4R6T9W9"/>
<protein>
    <submittedName>
        <fullName evidence="3">YceI-like domain-containing protein</fullName>
    </submittedName>
</protein>
<evidence type="ECO:0000259" key="2">
    <source>
        <dbReference type="SMART" id="SM00867"/>
    </source>
</evidence>
<dbReference type="EMBL" id="SNYF01000005">
    <property type="protein sequence ID" value="TDQ19536.1"/>
    <property type="molecule type" value="Genomic_DNA"/>
</dbReference>
<dbReference type="Gene3D" id="2.40.128.110">
    <property type="entry name" value="Lipid/polyisoprenoid-binding, YceI-like"/>
    <property type="match status" value="1"/>
</dbReference>
<keyword evidence="4" id="KW-1185">Reference proteome</keyword>
<dbReference type="PROSITE" id="PS51257">
    <property type="entry name" value="PROKAR_LIPOPROTEIN"/>
    <property type="match status" value="1"/>
</dbReference>
<dbReference type="OrthoDB" id="951410at2"/>
<dbReference type="SMART" id="SM00867">
    <property type="entry name" value="YceI"/>
    <property type="match status" value="1"/>
</dbReference>
<proteinExistence type="predicted"/>
<comment type="caution">
    <text evidence="3">The sequence shown here is derived from an EMBL/GenBank/DDBJ whole genome shotgun (WGS) entry which is preliminary data.</text>
</comment>
<organism evidence="3 4">
    <name type="scientific">Algoriphagus boseongensis</name>
    <dbReference type="NCBI Taxonomy" id="1442587"/>
    <lineage>
        <taxon>Bacteria</taxon>
        <taxon>Pseudomonadati</taxon>
        <taxon>Bacteroidota</taxon>
        <taxon>Cytophagia</taxon>
        <taxon>Cytophagales</taxon>
        <taxon>Cyclobacteriaceae</taxon>
        <taxon>Algoriphagus</taxon>
    </lineage>
</organism>
<feature type="domain" description="Lipid/polyisoprenoid-binding YceI-like" evidence="2">
    <location>
        <begin position="43"/>
        <end position="241"/>
    </location>
</feature>
<dbReference type="Proteomes" id="UP000294535">
    <property type="component" value="Unassembled WGS sequence"/>
</dbReference>
<reference evidence="3 4" key="1">
    <citation type="submission" date="2019-03" db="EMBL/GenBank/DDBJ databases">
        <title>Genomic Encyclopedia of Type Strains, Phase III (KMG-III): the genomes of soil and plant-associated and newly described type strains.</title>
        <authorList>
            <person name="Whitman W."/>
        </authorList>
    </citation>
    <scope>NUCLEOTIDE SEQUENCE [LARGE SCALE GENOMIC DNA]</scope>
    <source>
        <strain evidence="3 4">CECT 8446</strain>
    </source>
</reference>
<dbReference type="PANTHER" id="PTHR34406:SF1">
    <property type="entry name" value="PROTEIN YCEI"/>
    <property type="match status" value="1"/>
</dbReference>
<feature type="chain" id="PRO_5020452255" evidence="1">
    <location>
        <begin position="22"/>
        <end position="241"/>
    </location>
</feature>